<dbReference type="NCBIfam" id="TIGR00038">
    <property type="entry name" value="efp"/>
    <property type="match status" value="1"/>
</dbReference>
<dbReference type="InterPro" id="IPR008991">
    <property type="entry name" value="Translation_prot_SH3-like_sf"/>
</dbReference>
<evidence type="ECO:0000313" key="12">
    <source>
        <dbReference type="EMBL" id="OGY13092.1"/>
    </source>
</evidence>
<dbReference type="Gene3D" id="2.40.50.140">
    <property type="entry name" value="Nucleic acid-binding proteins"/>
    <property type="match status" value="2"/>
</dbReference>
<dbReference type="FunFam" id="2.30.30.30:FF:000003">
    <property type="entry name" value="Elongation factor P"/>
    <property type="match status" value="1"/>
</dbReference>
<dbReference type="GO" id="GO:0003746">
    <property type="term" value="F:translation elongation factor activity"/>
    <property type="evidence" value="ECO:0007669"/>
    <property type="project" value="UniProtKB-UniRule"/>
</dbReference>
<dbReference type="CDD" id="cd05794">
    <property type="entry name" value="S1_EF-P_repeat_2"/>
    <property type="match status" value="1"/>
</dbReference>
<protein>
    <recommendedName>
        <fullName evidence="7 8">Elongation factor P</fullName>
        <shortName evidence="7">EF-P</shortName>
    </recommendedName>
</protein>
<dbReference type="InterPro" id="IPR020599">
    <property type="entry name" value="Transl_elong_fac_P/YeiP"/>
</dbReference>
<comment type="similarity">
    <text evidence="3 7 9">Belongs to the elongation factor P family.</text>
</comment>
<keyword evidence="6 7" id="KW-0648">Protein biosynthesis</keyword>
<dbReference type="HAMAP" id="MF_00141">
    <property type="entry name" value="EF_P"/>
    <property type="match status" value="1"/>
</dbReference>
<name>A0A1G1VD13_9BACT</name>
<comment type="subcellular location">
    <subcellularLocation>
        <location evidence="1 7">Cytoplasm</location>
    </subcellularLocation>
</comment>
<dbReference type="InterPro" id="IPR012340">
    <property type="entry name" value="NA-bd_OB-fold"/>
</dbReference>
<dbReference type="SMART" id="SM00841">
    <property type="entry name" value="Elong-fact-P_C"/>
    <property type="match status" value="1"/>
</dbReference>
<comment type="function">
    <text evidence="7">Involved in peptide bond synthesis. Stimulates efficient translation and peptide-bond synthesis on native or reconstituted 70S ribosomes in vitro. Probably functions indirectly by altering the affinity of the ribosome for aminoacyl-tRNA, thus increasing their reactivity as acceptors for peptidyl transferase.</text>
</comment>
<dbReference type="GO" id="GO:0043043">
    <property type="term" value="P:peptide biosynthetic process"/>
    <property type="evidence" value="ECO:0007669"/>
    <property type="project" value="InterPro"/>
</dbReference>
<keyword evidence="5 7" id="KW-0251">Elongation factor</keyword>
<gene>
    <name evidence="7" type="primary">efp</name>
    <name evidence="12" type="ORF">A3A58_02645</name>
</gene>
<proteinExistence type="inferred from homology"/>
<dbReference type="InterPro" id="IPR001059">
    <property type="entry name" value="Transl_elong_P/YeiP_cen"/>
</dbReference>
<dbReference type="PIRSF" id="PIRSF005901">
    <property type="entry name" value="EF-P"/>
    <property type="match status" value="1"/>
</dbReference>
<dbReference type="NCBIfam" id="NF001810">
    <property type="entry name" value="PRK00529.1"/>
    <property type="match status" value="1"/>
</dbReference>
<evidence type="ECO:0000256" key="1">
    <source>
        <dbReference type="ARBA" id="ARBA00004496"/>
    </source>
</evidence>
<reference evidence="12 13" key="1">
    <citation type="journal article" date="2016" name="Nat. Commun.">
        <title>Thousands of microbial genomes shed light on interconnected biogeochemical processes in an aquifer system.</title>
        <authorList>
            <person name="Anantharaman K."/>
            <person name="Brown C.T."/>
            <person name="Hug L.A."/>
            <person name="Sharon I."/>
            <person name="Castelle C.J."/>
            <person name="Probst A.J."/>
            <person name="Thomas B.C."/>
            <person name="Singh A."/>
            <person name="Wilkins M.J."/>
            <person name="Karaoz U."/>
            <person name="Brodie E.L."/>
            <person name="Williams K.H."/>
            <person name="Hubbard S.S."/>
            <person name="Banfield J.F."/>
        </authorList>
    </citation>
    <scope>NUCLEOTIDE SEQUENCE [LARGE SCALE GENOMIC DNA]</scope>
</reference>
<keyword evidence="4 7" id="KW-0963">Cytoplasm</keyword>
<dbReference type="GO" id="GO:0005829">
    <property type="term" value="C:cytosol"/>
    <property type="evidence" value="ECO:0007669"/>
    <property type="project" value="UniProtKB-ARBA"/>
</dbReference>
<evidence type="ECO:0000256" key="8">
    <source>
        <dbReference type="NCBIfam" id="TIGR00038"/>
    </source>
</evidence>
<evidence type="ECO:0000256" key="5">
    <source>
        <dbReference type="ARBA" id="ARBA00022768"/>
    </source>
</evidence>
<evidence type="ECO:0000256" key="3">
    <source>
        <dbReference type="ARBA" id="ARBA00009479"/>
    </source>
</evidence>
<organism evidence="12 13">
    <name type="scientific">Candidatus Blackburnbacteria bacterium RIFCSPLOWO2_01_FULL_41_27</name>
    <dbReference type="NCBI Taxonomy" id="1797520"/>
    <lineage>
        <taxon>Bacteria</taxon>
        <taxon>Candidatus Blackburniibacteriota</taxon>
    </lineage>
</organism>
<feature type="domain" description="Translation elongation factor P/YeiP central" evidence="11">
    <location>
        <begin position="67"/>
        <end position="120"/>
    </location>
</feature>
<dbReference type="Pfam" id="PF01132">
    <property type="entry name" value="EFP"/>
    <property type="match status" value="1"/>
</dbReference>
<evidence type="ECO:0000256" key="9">
    <source>
        <dbReference type="RuleBase" id="RU004389"/>
    </source>
</evidence>
<dbReference type="InterPro" id="IPR015365">
    <property type="entry name" value="Elong-fact-P_C"/>
</dbReference>
<dbReference type="CDD" id="cd04470">
    <property type="entry name" value="S1_EF-P_repeat_1"/>
    <property type="match status" value="1"/>
</dbReference>
<dbReference type="UniPathway" id="UPA00345"/>
<dbReference type="AlphaFoldDB" id="A0A1G1VD13"/>
<dbReference type="SUPFAM" id="SSF50104">
    <property type="entry name" value="Translation proteins SH3-like domain"/>
    <property type="match status" value="1"/>
</dbReference>
<evidence type="ECO:0000256" key="7">
    <source>
        <dbReference type="HAMAP-Rule" id="MF_00141"/>
    </source>
</evidence>
<dbReference type="InterPro" id="IPR011768">
    <property type="entry name" value="Transl_elongation_fac_P"/>
</dbReference>
<dbReference type="Pfam" id="PF09285">
    <property type="entry name" value="Elong-fact-P_C"/>
    <property type="match status" value="1"/>
</dbReference>
<dbReference type="SMART" id="SM01185">
    <property type="entry name" value="EFP"/>
    <property type="match status" value="1"/>
</dbReference>
<dbReference type="EMBL" id="MHCD01000043">
    <property type="protein sequence ID" value="OGY13092.1"/>
    <property type="molecule type" value="Genomic_DNA"/>
</dbReference>
<accession>A0A1G1VD13</accession>
<comment type="caution">
    <text evidence="12">The sequence shown here is derived from an EMBL/GenBank/DDBJ whole genome shotgun (WGS) entry which is preliminary data.</text>
</comment>
<dbReference type="PROSITE" id="PS01275">
    <property type="entry name" value="EFP"/>
    <property type="match status" value="1"/>
</dbReference>
<dbReference type="InterPro" id="IPR013185">
    <property type="entry name" value="Transl_elong_KOW-like"/>
</dbReference>
<dbReference type="Gene3D" id="2.30.30.30">
    <property type="match status" value="1"/>
</dbReference>
<dbReference type="FunFam" id="2.40.50.140:FF:000004">
    <property type="entry name" value="Elongation factor P"/>
    <property type="match status" value="1"/>
</dbReference>
<dbReference type="InterPro" id="IPR013852">
    <property type="entry name" value="Transl_elong_P/YeiP_CS"/>
</dbReference>
<dbReference type="SUPFAM" id="SSF50249">
    <property type="entry name" value="Nucleic acid-binding proteins"/>
    <property type="match status" value="2"/>
</dbReference>
<feature type="domain" description="Elongation factor P C-terminal" evidence="10">
    <location>
        <begin position="128"/>
        <end position="183"/>
    </location>
</feature>
<dbReference type="InterPro" id="IPR014722">
    <property type="entry name" value="Rib_uL2_dom2"/>
</dbReference>
<dbReference type="PANTHER" id="PTHR30053">
    <property type="entry name" value="ELONGATION FACTOR P"/>
    <property type="match status" value="1"/>
</dbReference>
<comment type="pathway">
    <text evidence="2 7">Protein biosynthesis; polypeptide chain elongation.</text>
</comment>
<dbReference type="Pfam" id="PF08207">
    <property type="entry name" value="EFP_N"/>
    <property type="match status" value="1"/>
</dbReference>
<evidence type="ECO:0000259" key="11">
    <source>
        <dbReference type="SMART" id="SM01185"/>
    </source>
</evidence>
<evidence type="ECO:0000256" key="6">
    <source>
        <dbReference type="ARBA" id="ARBA00022917"/>
    </source>
</evidence>
<dbReference type="FunFam" id="2.40.50.140:FF:000009">
    <property type="entry name" value="Elongation factor P"/>
    <property type="match status" value="1"/>
</dbReference>
<dbReference type="PANTHER" id="PTHR30053:SF14">
    <property type="entry name" value="TRANSLATION ELONGATION FACTOR KOW-LIKE DOMAIN-CONTAINING PROTEIN"/>
    <property type="match status" value="1"/>
</dbReference>
<dbReference type="Proteomes" id="UP000177685">
    <property type="component" value="Unassembled WGS sequence"/>
</dbReference>
<evidence type="ECO:0000313" key="13">
    <source>
        <dbReference type="Proteomes" id="UP000177685"/>
    </source>
</evidence>
<evidence type="ECO:0000256" key="2">
    <source>
        <dbReference type="ARBA" id="ARBA00004815"/>
    </source>
</evidence>
<sequence>MIPVTELRRGVTFEFGGSPYKVLEYHHIKVGRGGATIRVSVRNLVNGGTEEKTFNNGASVKSINTVKRRLQYLYEAENAVFMDPKTFEQVEIGKTAISQELVYLKEGQQTDVLFWDERALGIELPPNVTLTVTEADPGVKGNSASNFYKPAKLENGLQVKVPLFIKVGEKVRVDTRTGEYVERA</sequence>
<evidence type="ECO:0000259" key="10">
    <source>
        <dbReference type="SMART" id="SM00841"/>
    </source>
</evidence>
<evidence type="ECO:0000256" key="4">
    <source>
        <dbReference type="ARBA" id="ARBA00022490"/>
    </source>
</evidence>